<evidence type="ECO:0000313" key="2">
    <source>
        <dbReference type="EMBL" id="MBB5490096.1"/>
    </source>
</evidence>
<protein>
    <submittedName>
        <fullName evidence="2">Uncharacterized protein</fullName>
    </submittedName>
</protein>
<name>A0A840WFH0_9ACTN</name>
<comment type="caution">
    <text evidence="2">The sequence shown here is derived from an EMBL/GenBank/DDBJ whole genome shotgun (WGS) entry which is preliminary data.</text>
</comment>
<evidence type="ECO:0000313" key="3">
    <source>
        <dbReference type="Proteomes" id="UP000579647"/>
    </source>
</evidence>
<feature type="region of interest" description="Disordered" evidence="1">
    <location>
        <begin position="39"/>
        <end position="100"/>
    </location>
</feature>
<feature type="compositionally biased region" description="Gly residues" evidence="1">
    <location>
        <begin position="83"/>
        <end position="95"/>
    </location>
</feature>
<proteinExistence type="predicted"/>
<dbReference type="EMBL" id="JACHDO010000001">
    <property type="protein sequence ID" value="MBB5490096.1"/>
    <property type="molecule type" value="Genomic_DNA"/>
</dbReference>
<gene>
    <name evidence="2" type="ORF">HNR07_001233</name>
</gene>
<accession>A0A840WFH0</accession>
<keyword evidence="3" id="KW-1185">Reference proteome</keyword>
<dbReference type="AlphaFoldDB" id="A0A840WFH0"/>
<evidence type="ECO:0000256" key="1">
    <source>
        <dbReference type="SAM" id="MobiDB-lite"/>
    </source>
</evidence>
<feature type="compositionally biased region" description="Low complexity" evidence="1">
    <location>
        <begin position="39"/>
        <end position="50"/>
    </location>
</feature>
<organism evidence="2 3">
    <name type="scientific">Nocardiopsis metallicus</name>
    <dbReference type="NCBI Taxonomy" id="179819"/>
    <lineage>
        <taxon>Bacteria</taxon>
        <taxon>Bacillati</taxon>
        <taxon>Actinomycetota</taxon>
        <taxon>Actinomycetes</taxon>
        <taxon>Streptosporangiales</taxon>
        <taxon>Nocardiopsidaceae</taxon>
        <taxon>Nocardiopsis</taxon>
    </lineage>
</organism>
<dbReference type="Proteomes" id="UP000579647">
    <property type="component" value="Unassembled WGS sequence"/>
</dbReference>
<feature type="region of interest" description="Disordered" evidence="1">
    <location>
        <begin position="224"/>
        <end position="244"/>
    </location>
</feature>
<reference evidence="2 3" key="1">
    <citation type="submission" date="2020-08" db="EMBL/GenBank/DDBJ databases">
        <title>Sequencing the genomes of 1000 actinobacteria strains.</title>
        <authorList>
            <person name="Klenk H.-P."/>
        </authorList>
    </citation>
    <scope>NUCLEOTIDE SEQUENCE [LARGE SCALE GENOMIC DNA]</scope>
    <source>
        <strain evidence="2 3">DSM 44598</strain>
    </source>
</reference>
<sequence>MLGLVVMCCSSRHRWVSSANPRSPRQCIPRWSVLRVRSSRASGGPSAGDRALLRHPVPTGRPQTRHPRQGRSGTSFPRARGSAGRGTQQGEGGVVPGVAEGSDGFPVEGACVAGGVGDLVQGAAQQGAQRGQGRFGGVRGCAHNREPWHKTTVGTSVGGTGRNHALAHQREQFTGTLRGVIGRRQHPCVLRWCSAVLHRDVTGRHDVAQGGILIRMVRDTTARSDTWRNPGAASNPTVAASNPAECATKPQATALADQGPARSPCR</sequence>